<dbReference type="PROSITE" id="PS00628">
    <property type="entry name" value="RIBOSOMAL_S19E"/>
    <property type="match status" value="1"/>
</dbReference>
<name>D7D9N6_STAHD</name>
<comment type="function">
    <text evidence="5">May be involved in maturation of the 30S ribosomal subunit.</text>
</comment>
<evidence type="ECO:0000256" key="2">
    <source>
        <dbReference type="ARBA" id="ARBA00022980"/>
    </source>
</evidence>
<dbReference type="AlphaFoldDB" id="D7D9N6"/>
<keyword evidence="7" id="KW-1185">Reference proteome</keyword>
<dbReference type="FunFam" id="1.10.10.10:FF:000449">
    <property type="entry name" value="30S ribosomal protein S19e"/>
    <property type="match status" value="1"/>
</dbReference>
<dbReference type="GO" id="GO:0022627">
    <property type="term" value="C:cytosolic small ribosomal subunit"/>
    <property type="evidence" value="ECO:0007669"/>
    <property type="project" value="TreeGrafter"/>
</dbReference>
<keyword evidence="3 5" id="KW-0687">Ribonucleoprotein</keyword>
<dbReference type="KEGG" id="shc:Shell_1393"/>
<dbReference type="RefSeq" id="WP_013143680.1">
    <property type="nucleotide sequence ID" value="NC_014205.1"/>
</dbReference>
<dbReference type="HOGENOM" id="CLU_108559_1_0_2"/>
<organism evidence="6 7">
    <name type="scientific">Staphylothermus hellenicus (strain DSM 12710 / JCM 10830 / BK20S6-10-b1 / P8)</name>
    <dbReference type="NCBI Taxonomy" id="591019"/>
    <lineage>
        <taxon>Archaea</taxon>
        <taxon>Thermoproteota</taxon>
        <taxon>Thermoprotei</taxon>
        <taxon>Desulfurococcales</taxon>
        <taxon>Desulfurococcaceae</taxon>
        <taxon>Staphylothermus</taxon>
    </lineage>
</organism>
<dbReference type="InterPro" id="IPR036388">
    <property type="entry name" value="WH-like_DNA-bd_sf"/>
</dbReference>
<reference evidence="7" key="1">
    <citation type="submission" date="2010-05" db="EMBL/GenBank/DDBJ databases">
        <title>Complete sequence of Staphylothermus hellenicus DSM 12710.</title>
        <authorList>
            <consortium name="US DOE Joint Genome Institute"/>
            <person name="Lucas S."/>
            <person name="Copeland A."/>
            <person name="Lapidus A."/>
            <person name="Cheng J.-F."/>
            <person name="Bruce D."/>
            <person name="Goodwin L."/>
            <person name="Pitluck S."/>
            <person name="Davenport K."/>
            <person name="Detter J.C."/>
            <person name="Han C."/>
            <person name="Tapia R."/>
            <person name="Larimer F."/>
            <person name="Land M."/>
            <person name="Hauser L."/>
            <person name="Kyrpides N."/>
            <person name="Mikhailova N."/>
            <person name="Anderson I.J."/>
            <person name="Woyke T."/>
        </authorList>
    </citation>
    <scope>NUCLEOTIDE SEQUENCE [LARGE SCALE GENOMIC DNA]</scope>
    <source>
        <strain evidence="7">DSM 12710 / JCM 10830 / BK20S6-10-b1 / P8</strain>
    </source>
</reference>
<comment type="subunit">
    <text evidence="5">Part of the 30S ribosomal subunit.</text>
</comment>
<dbReference type="PANTHER" id="PTHR11710:SF0">
    <property type="entry name" value="40S RIBOSOMAL PROTEIN S19"/>
    <property type="match status" value="1"/>
</dbReference>
<dbReference type="EMBL" id="CP002051">
    <property type="protein sequence ID" value="ADI32482.1"/>
    <property type="molecule type" value="Genomic_DNA"/>
</dbReference>
<dbReference type="Pfam" id="PF01090">
    <property type="entry name" value="Ribosomal_S19e"/>
    <property type="match status" value="1"/>
</dbReference>
<gene>
    <name evidence="5" type="primary">rps19e</name>
    <name evidence="6" type="ordered locus">Shell_1393</name>
</gene>
<dbReference type="GO" id="GO:0006412">
    <property type="term" value="P:translation"/>
    <property type="evidence" value="ECO:0007669"/>
    <property type="project" value="UniProtKB-UniRule"/>
</dbReference>
<proteinExistence type="inferred from homology"/>
<reference evidence="6 7" key="2">
    <citation type="journal article" date="2011" name="Stand. Genomic Sci.">
        <title>Complete genome sequence of Staphylothermus hellenicus P8.</title>
        <authorList>
            <person name="Anderson I."/>
            <person name="Wirth R."/>
            <person name="Lucas S."/>
            <person name="Copeland A."/>
            <person name="Lapidus A."/>
            <person name="Cheng J.F."/>
            <person name="Goodwin L."/>
            <person name="Pitluck S."/>
            <person name="Davenport K."/>
            <person name="Detter J.C."/>
            <person name="Han C."/>
            <person name="Tapia R."/>
            <person name="Land M."/>
            <person name="Hauser L."/>
            <person name="Pati A."/>
            <person name="Mikhailova N."/>
            <person name="Woyke T."/>
            <person name="Klenk H.P."/>
            <person name="Kyrpides N."/>
            <person name="Ivanova N."/>
        </authorList>
    </citation>
    <scope>NUCLEOTIDE SEQUENCE [LARGE SCALE GENOMIC DNA]</scope>
    <source>
        <strain evidence="7">DSM 12710 / JCM 10830 / BK20S6-10-b1 / P8</strain>
    </source>
</reference>
<dbReference type="SMART" id="SM01413">
    <property type="entry name" value="Ribosomal_S19e"/>
    <property type="match status" value="1"/>
</dbReference>
<dbReference type="GO" id="GO:0000028">
    <property type="term" value="P:ribosomal small subunit assembly"/>
    <property type="evidence" value="ECO:0007669"/>
    <property type="project" value="TreeGrafter"/>
</dbReference>
<keyword evidence="2 5" id="KW-0689">Ribosomal protein</keyword>
<dbReference type="GO" id="GO:0003723">
    <property type="term" value="F:RNA binding"/>
    <property type="evidence" value="ECO:0007669"/>
    <property type="project" value="TreeGrafter"/>
</dbReference>
<evidence type="ECO:0000256" key="3">
    <source>
        <dbReference type="ARBA" id="ARBA00023274"/>
    </source>
</evidence>
<dbReference type="PANTHER" id="PTHR11710">
    <property type="entry name" value="40S RIBOSOMAL PROTEIN S19"/>
    <property type="match status" value="1"/>
</dbReference>
<dbReference type="Proteomes" id="UP000002573">
    <property type="component" value="Chromosome"/>
</dbReference>
<comment type="similarity">
    <text evidence="1 5">Belongs to the eukaryotic ribosomal protein eS19 family.</text>
</comment>
<dbReference type="InterPro" id="IPR018277">
    <property type="entry name" value="Ribosomal_eS19_CS"/>
</dbReference>
<sequence length="165" mass="19125">MVTALEVPADKLIERLAAYLKENVPEVKPLPWAYFVKTGTHKERPPQDPDWWYYRAASILRKLYKSGEPVGIETFRTIYGGRKNYGSAPEHFVKSGGSIIRKILQQLEQARLVRKIRSRGRVLTPQGRALLDRLAYEIMLDLVREKPELAKYLPPSVRSKIYFKK</sequence>
<evidence type="ECO:0000313" key="7">
    <source>
        <dbReference type="Proteomes" id="UP000002573"/>
    </source>
</evidence>
<dbReference type="InterPro" id="IPR001266">
    <property type="entry name" value="Ribosomal_eS19"/>
</dbReference>
<dbReference type="eggNOG" id="arCOG01344">
    <property type="taxonomic scope" value="Archaea"/>
</dbReference>
<evidence type="ECO:0000256" key="1">
    <source>
        <dbReference type="ARBA" id="ARBA00010014"/>
    </source>
</evidence>
<protein>
    <recommendedName>
        <fullName evidence="4 5">Small ribosomal subunit protein eS19</fullName>
    </recommendedName>
</protein>
<dbReference type="InterPro" id="IPR036390">
    <property type="entry name" value="WH_DNA-bd_sf"/>
</dbReference>
<dbReference type="SUPFAM" id="SSF46785">
    <property type="entry name" value="Winged helix' DNA-binding domain"/>
    <property type="match status" value="1"/>
</dbReference>
<evidence type="ECO:0000313" key="6">
    <source>
        <dbReference type="EMBL" id="ADI32482.1"/>
    </source>
</evidence>
<dbReference type="GeneID" id="9234684"/>
<dbReference type="NCBIfam" id="NF006811">
    <property type="entry name" value="PRK09333.1"/>
    <property type="match status" value="1"/>
</dbReference>
<accession>D7D9N6</accession>
<dbReference type="OrthoDB" id="371836at2157"/>
<dbReference type="STRING" id="591019.Shell_1393"/>
<dbReference type="Gene3D" id="1.10.10.10">
    <property type="entry name" value="Winged helix-like DNA-binding domain superfamily/Winged helix DNA-binding domain"/>
    <property type="match status" value="1"/>
</dbReference>
<dbReference type="HAMAP" id="MF_01474">
    <property type="entry name" value="Ribosomal_eS19"/>
    <property type="match status" value="1"/>
</dbReference>
<dbReference type="GO" id="GO:0003735">
    <property type="term" value="F:structural constituent of ribosome"/>
    <property type="evidence" value="ECO:0007669"/>
    <property type="project" value="InterPro"/>
</dbReference>
<dbReference type="InterPro" id="IPR027548">
    <property type="entry name" value="Ribosomal_eS19_archaeal"/>
</dbReference>
<evidence type="ECO:0000256" key="4">
    <source>
        <dbReference type="ARBA" id="ARBA00035143"/>
    </source>
</evidence>
<evidence type="ECO:0000256" key="5">
    <source>
        <dbReference type="HAMAP-Rule" id="MF_01474"/>
    </source>
</evidence>